<evidence type="ECO:0000313" key="4">
    <source>
        <dbReference type="Proteomes" id="UP001500266"/>
    </source>
</evidence>
<dbReference type="Gene3D" id="3.10.180.10">
    <property type="entry name" value="2,3-Dihydroxybiphenyl 1,2-Dioxygenase, domain 1"/>
    <property type="match status" value="2"/>
</dbReference>
<protein>
    <recommendedName>
        <fullName evidence="2">VOC domain-containing protein</fullName>
    </recommendedName>
</protein>
<dbReference type="RefSeq" id="WP_345021377.1">
    <property type="nucleotide sequence ID" value="NZ_BAABDO010000034.1"/>
</dbReference>
<reference evidence="4" key="1">
    <citation type="journal article" date="2019" name="Int. J. Syst. Evol. Microbiol.">
        <title>The Global Catalogue of Microorganisms (GCM) 10K type strain sequencing project: providing services to taxonomists for standard genome sequencing and annotation.</title>
        <authorList>
            <consortium name="The Broad Institute Genomics Platform"/>
            <consortium name="The Broad Institute Genome Sequencing Center for Infectious Disease"/>
            <person name="Wu L."/>
            <person name="Ma J."/>
        </authorList>
    </citation>
    <scope>NUCLEOTIDE SEQUENCE [LARGE SCALE GENOMIC DNA]</scope>
    <source>
        <strain evidence="4">JCM 17316</strain>
    </source>
</reference>
<accession>A0ABP7YSP3</accession>
<dbReference type="InterPro" id="IPR029068">
    <property type="entry name" value="Glyas_Bleomycin-R_OHBP_Dase"/>
</dbReference>
<comment type="caution">
    <text evidence="3">The sequence shown here is derived from an EMBL/GenBank/DDBJ whole genome shotgun (WGS) entry which is preliminary data.</text>
</comment>
<sequence>MDTGAMRPPPVIGSIPLAGTDPARLRAWYERAFGVVPDGDGFYRLGGVDLLIDGRDDIAARAAEPARVIINLNVPDARAAARHLDAMGVTWLAELEYRERHGPWFGTVIDPDGNYVQIIQITPAYWTARRERLGRGGGPLVAARVATRLPAQDLGRARRWHAEKLGREPAETRPSGLRCECGGGEFALFQSAGRPPGEHTRMSWQVADLDAAVAELRARGVAFEEYDVRGRGRWARSPRCPGTTRRRAGGASAPPGSTTARATCTASAGPSPRTPRGDTHFSILERFSRACPRWRPGEFDQAFRGRIRVRRIAGQPSRDRRISRGGAGHPAGGRCGERAGGERVSDAWPSGRVGTCRRGRDGAAAAPRARP</sequence>
<keyword evidence="4" id="KW-1185">Reference proteome</keyword>
<feature type="compositionally biased region" description="Low complexity" evidence="1">
    <location>
        <begin position="362"/>
        <end position="371"/>
    </location>
</feature>
<feature type="domain" description="VOC" evidence="2">
    <location>
        <begin position="11"/>
        <end position="121"/>
    </location>
</feature>
<feature type="compositionally biased region" description="Basic and acidic residues" evidence="1">
    <location>
        <begin position="335"/>
        <end position="345"/>
    </location>
</feature>
<organism evidence="3 4">
    <name type="scientific">Actinomadura keratinilytica</name>
    <dbReference type="NCBI Taxonomy" id="547461"/>
    <lineage>
        <taxon>Bacteria</taxon>
        <taxon>Bacillati</taxon>
        <taxon>Actinomycetota</taxon>
        <taxon>Actinomycetes</taxon>
        <taxon>Streptosporangiales</taxon>
        <taxon>Thermomonosporaceae</taxon>
        <taxon>Actinomadura</taxon>
    </lineage>
</organism>
<feature type="compositionally biased region" description="Low complexity" evidence="1">
    <location>
        <begin position="257"/>
        <end position="268"/>
    </location>
</feature>
<feature type="compositionally biased region" description="Gly residues" evidence="1">
    <location>
        <begin position="325"/>
        <end position="334"/>
    </location>
</feature>
<dbReference type="EMBL" id="BAABDO010000034">
    <property type="protein sequence ID" value="GAA4140706.1"/>
    <property type="molecule type" value="Genomic_DNA"/>
</dbReference>
<dbReference type="SUPFAM" id="SSF54593">
    <property type="entry name" value="Glyoxalase/Bleomycin resistance protein/Dihydroxybiphenyl dioxygenase"/>
    <property type="match status" value="2"/>
</dbReference>
<feature type="region of interest" description="Disordered" evidence="1">
    <location>
        <begin position="314"/>
        <end position="371"/>
    </location>
</feature>
<proteinExistence type="predicted"/>
<evidence type="ECO:0000256" key="1">
    <source>
        <dbReference type="SAM" id="MobiDB-lite"/>
    </source>
</evidence>
<feature type="region of interest" description="Disordered" evidence="1">
    <location>
        <begin position="233"/>
        <end position="278"/>
    </location>
</feature>
<gene>
    <name evidence="3" type="ORF">GCM10022416_28150</name>
</gene>
<dbReference type="InterPro" id="IPR037523">
    <property type="entry name" value="VOC_core"/>
</dbReference>
<dbReference type="PROSITE" id="PS51819">
    <property type="entry name" value="VOC"/>
    <property type="match status" value="1"/>
</dbReference>
<name>A0ABP7YSP3_9ACTN</name>
<dbReference type="Proteomes" id="UP001500266">
    <property type="component" value="Unassembled WGS sequence"/>
</dbReference>
<evidence type="ECO:0000259" key="2">
    <source>
        <dbReference type="PROSITE" id="PS51819"/>
    </source>
</evidence>
<evidence type="ECO:0000313" key="3">
    <source>
        <dbReference type="EMBL" id="GAA4140706.1"/>
    </source>
</evidence>